<comment type="caution">
    <text evidence="1">The sequence shown here is derived from an EMBL/GenBank/DDBJ whole genome shotgun (WGS) entry which is preliminary data.</text>
</comment>
<accession>A0ACB8UMG9</accession>
<sequence length="250" mass="27421">MGSLREDSRPHQTHVFDGLLFDFDGTIVDSTAGWYSKLHLVIMVADVFPGFSRGSRLGLEIGVDPAVILATSHGRRSIDVLKIYAPEKASWEYVSTAEARIPREYGSDAIEIPGARSVLDALNDVGAPWAVVTSGTRMLFDGWLDVLKLSRPTHVVVAEDVEFGKPHPRCYQLGRSRLGFDDKATMLVIEDAPSGVRAGKAAGCKVLGLATTHESAQLQAAGADWIIQDLRDFKFTRNHDHIEVEIQNLL</sequence>
<protein>
    <submittedName>
        <fullName evidence="1">DL-glycerol-3-phosphatase</fullName>
    </submittedName>
</protein>
<organism evidence="1">
    <name type="scientific">Ophidiomyces ophidiicola</name>
    <dbReference type="NCBI Taxonomy" id="1387563"/>
    <lineage>
        <taxon>Eukaryota</taxon>
        <taxon>Fungi</taxon>
        <taxon>Dikarya</taxon>
        <taxon>Ascomycota</taxon>
        <taxon>Pezizomycotina</taxon>
        <taxon>Eurotiomycetes</taxon>
        <taxon>Eurotiomycetidae</taxon>
        <taxon>Onygenales</taxon>
        <taxon>Onygenaceae</taxon>
        <taxon>Ophidiomyces</taxon>
    </lineage>
</organism>
<proteinExistence type="predicted"/>
<evidence type="ECO:0000313" key="1">
    <source>
        <dbReference type="EMBL" id="KAI2381204.1"/>
    </source>
</evidence>
<dbReference type="EMBL" id="JALBCA010000235">
    <property type="protein sequence ID" value="KAI2381204.1"/>
    <property type="molecule type" value="Genomic_DNA"/>
</dbReference>
<name>A0ACB8UMG9_9EURO</name>
<gene>
    <name evidence="1" type="primary">GPP1</name>
    <name evidence="1" type="ORF">LOY88_006828</name>
</gene>
<reference evidence="1" key="1">
    <citation type="journal article" date="2022" name="bioRxiv">
        <title>Population genetic analysis of Ophidiomyces ophidiicola, the causative agent of snake fungal disease, indicates recent introductions to the USA.</title>
        <authorList>
            <person name="Ladner J.T."/>
            <person name="Palmer J.M."/>
            <person name="Ettinger C.L."/>
            <person name="Stajich J.E."/>
            <person name="Farrell T.M."/>
            <person name="Glorioso B.M."/>
            <person name="Lawson B."/>
            <person name="Price S.J."/>
            <person name="Stengle A.G."/>
            <person name="Grear D.A."/>
            <person name="Lorch J.M."/>
        </authorList>
    </citation>
    <scope>NUCLEOTIDE SEQUENCE</scope>
    <source>
        <strain evidence="1">NWHC 24266-5</strain>
    </source>
</reference>